<evidence type="ECO:0000259" key="1">
    <source>
        <dbReference type="Pfam" id="PF01425"/>
    </source>
</evidence>
<dbReference type="Proteomes" id="UP000630353">
    <property type="component" value="Unassembled WGS sequence"/>
</dbReference>
<dbReference type="Pfam" id="PF01425">
    <property type="entry name" value="Amidase"/>
    <property type="match status" value="1"/>
</dbReference>
<dbReference type="InterPro" id="IPR000120">
    <property type="entry name" value="Amidase"/>
</dbReference>
<protein>
    <submittedName>
        <fullName evidence="2">Indole acetimide hydrolase</fullName>
    </submittedName>
</protein>
<feature type="domain" description="Amidase" evidence="1">
    <location>
        <begin position="29"/>
        <end position="438"/>
    </location>
</feature>
<dbReference type="Gene3D" id="3.90.1300.10">
    <property type="entry name" value="Amidase signature (AS) domain"/>
    <property type="match status" value="1"/>
</dbReference>
<dbReference type="PANTHER" id="PTHR11895">
    <property type="entry name" value="TRANSAMIDASE"/>
    <property type="match status" value="1"/>
</dbReference>
<keyword evidence="3" id="KW-1185">Reference proteome</keyword>
<dbReference type="GO" id="GO:0016787">
    <property type="term" value="F:hydrolase activity"/>
    <property type="evidence" value="ECO:0007669"/>
    <property type="project" value="UniProtKB-KW"/>
</dbReference>
<dbReference type="RefSeq" id="WP_189993564.1">
    <property type="nucleotide sequence ID" value="NZ_BMZS01000011.1"/>
</dbReference>
<evidence type="ECO:0000313" key="3">
    <source>
        <dbReference type="Proteomes" id="UP000630353"/>
    </source>
</evidence>
<dbReference type="InterPro" id="IPR023631">
    <property type="entry name" value="Amidase_dom"/>
</dbReference>
<organism evidence="2 3">
    <name type="scientific">Thalassobaculum fulvum</name>
    <dbReference type="NCBI Taxonomy" id="1633335"/>
    <lineage>
        <taxon>Bacteria</taxon>
        <taxon>Pseudomonadati</taxon>
        <taxon>Pseudomonadota</taxon>
        <taxon>Alphaproteobacteria</taxon>
        <taxon>Rhodospirillales</taxon>
        <taxon>Thalassobaculaceae</taxon>
        <taxon>Thalassobaculum</taxon>
    </lineage>
</organism>
<dbReference type="PROSITE" id="PS00571">
    <property type="entry name" value="AMIDASES"/>
    <property type="match status" value="1"/>
</dbReference>
<keyword evidence="2" id="KW-0378">Hydrolase</keyword>
<dbReference type="AlphaFoldDB" id="A0A918XVP6"/>
<gene>
    <name evidence="2" type="primary">tms2</name>
    <name evidence="2" type="ORF">GCM10017083_43190</name>
</gene>
<sequence length="461" mass="48474">MAHLPPDPYESGIAPFAMDFRGGRITAVEATEACLARIAALNPKLDAFELVDAERALEAARGIDALRAAGTDLGPLMGVTLAVKDIIAVDGLPTTNGSRYPTEHLTGPEGPLIHRLKQAGCIILGKTKTVEFALGATGVNEARGTPWNPWDSSVHRFPGGSSSGSAVAVAAGLCGFALGTDTGGSIRIPASFTGLFGHKTTVGRWPTEGVFPLSPTLDSIGPLCRSAGDAALIHAVVLDEPVPMPMRLEGLRLGRPKDLFWDDLDETTRATVESALLALSAAGIEIVEIDLPEAAERARLFPSIVPAELIARLTPEGFEQARPNMDPTTAQRAAHGLTVPAVEYAAAQFRRLELEAAAAERFDGLDAWVAPSTPFTAMAMENLQYPEEAKRALLSSRNTQPANIFGICAASMPIQQFGAPLPVGLQLMAPRGQDAKLLSLALAFEPVLGTGPSPDLSGFLD</sequence>
<dbReference type="InterPro" id="IPR036928">
    <property type="entry name" value="AS_sf"/>
</dbReference>
<name>A0A918XVP6_9PROT</name>
<proteinExistence type="predicted"/>
<dbReference type="InterPro" id="IPR020556">
    <property type="entry name" value="Amidase_CS"/>
</dbReference>
<reference evidence="2" key="2">
    <citation type="submission" date="2020-09" db="EMBL/GenBank/DDBJ databases">
        <authorList>
            <person name="Sun Q."/>
            <person name="Kim S."/>
        </authorList>
    </citation>
    <scope>NUCLEOTIDE SEQUENCE</scope>
    <source>
        <strain evidence="2">KCTC 42651</strain>
    </source>
</reference>
<dbReference type="EMBL" id="BMZS01000011">
    <property type="protein sequence ID" value="GHD59264.1"/>
    <property type="molecule type" value="Genomic_DNA"/>
</dbReference>
<comment type="caution">
    <text evidence="2">The sequence shown here is derived from an EMBL/GenBank/DDBJ whole genome shotgun (WGS) entry which is preliminary data.</text>
</comment>
<accession>A0A918XVP6</accession>
<dbReference type="PANTHER" id="PTHR11895:SF176">
    <property type="entry name" value="AMIDASE AMID-RELATED"/>
    <property type="match status" value="1"/>
</dbReference>
<reference evidence="2" key="1">
    <citation type="journal article" date="2014" name="Int. J. Syst. Evol. Microbiol.">
        <title>Complete genome sequence of Corynebacterium casei LMG S-19264T (=DSM 44701T), isolated from a smear-ripened cheese.</title>
        <authorList>
            <consortium name="US DOE Joint Genome Institute (JGI-PGF)"/>
            <person name="Walter F."/>
            <person name="Albersmeier A."/>
            <person name="Kalinowski J."/>
            <person name="Ruckert C."/>
        </authorList>
    </citation>
    <scope>NUCLEOTIDE SEQUENCE</scope>
    <source>
        <strain evidence="2">KCTC 42651</strain>
    </source>
</reference>
<evidence type="ECO:0000313" key="2">
    <source>
        <dbReference type="EMBL" id="GHD59264.1"/>
    </source>
</evidence>
<dbReference type="SUPFAM" id="SSF75304">
    <property type="entry name" value="Amidase signature (AS) enzymes"/>
    <property type="match status" value="1"/>
</dbReference>